<dbReference type="AlphaFoldDB" id="A0A3D9YWA9"/>
<dbReference type="SUPFAM" id="SSF46955">
    <property type="entry name" value="Putative DNA-binding domain"/>
    <property type="match status" value="1"/>
</dbReference>
<keyword evidence="2" id="KW-1185">Reference proteome</keyword>
<evidence type="ECO:0008006" key="3">
    <source>
        <dbReference type="Google" id="ProtNLM"/>
    </source>
</evidence>
<dbReference type="EMBL" id="QUMO01000003">
    <property type="protein sequence ID" value="REF85853.1"/>
    <property type="molecule type" value="Genomic_DNA"/>
</dbReference>
<protein>
    <recommendedName>
        <fullName evidence="3">Helix-turn-helix protein</fullName>
    </recommendedName>
</protein>
<proteinExistence type="predicted"/>
<name>A0A3D9YWA9_9HYPH</name>
<organism evidence="1 2">
    <name type="scientific">Methylovirgula ligni</name>
    <dbReference type="NCBI Taxonomy" id="569860"/>
    <lineage>
        <taxon>Bacteria</taxon>
        <taxon>Pseudomonadati</taxon>
        <taxon>Pseudomonadota</taxon>
        <taxon>Alphaproteobacteria</taxon>
        <taxon>Hyphomicrobiales</taxon>
        <taxon>Beijerinckiaceae</taxon>
        <taxon>Methylovirgula</taxon>
    </lineage>
</organism>
<dbReference type="Proteomes" id="UP000256900">
    <property type="component" value="Unassembled WGS sequence"/>
</dbReference>
<evidence type="ECO:0000313" key="1">
    <source>
        <dbReference type="EMBL" id="REF85853.1"/>
    </source>
</evidence>
<gene>
    <name evidence="1" type="ORF">DES32_1889</name>
</gene>
<reference evidence="1 2" key="1">
    <citation type="submission" date="2018-08" db="EMBL/GenBank/DDBJ databases">
        <title>Genomic Encyclopedia of Type Strains, Phase IV (KMG-IV): sequencing the most valuable type-strain genomes for metagenomic binning, comparative biology and taxonomic classification.</title>
        <authorList>
            <person name="Goeker M."/>
        </authorList>
    </citation>
    <scope>NUCLEOTIDE SEQUENCE [LARGE SCALE GENOMIC DNA]</scope>
    <source>
        <strain evidence="1 2">BW863</strain>
    </source>
</reference>
<sequence length="89" mass="10101">MKPIDRSPRLRGDGETFVPATDILLTEHELAARHGRSVKTIRNLRVTGGYVPFLKIGRHVRYRLIDVLAYEERSLRQSTSDKGGPDTNE</sequence>
<comment type="caution">
    <text evidence="1">The sequence shown here is derived from an EMBL/GenBank/DDBJ whole genome shotgun (WGS) entry which is preliminary data.</text>
</comment>
<evidence type="ECO:0000313" key="2">
    <source>
        <dbReference type="Proteomes" id="UP000256900"/>
    </source>
</evidence>
<dbReference type="InterPro" id="IPR009061">
    <property type="entry name" value="DNA-bd_dom_put_sf"/>
</dbReference>
<accession>A0A3D9YWA9</accession>